<name>A0ABY5NJ15_9MICO</name>
<reference evidence="1" key="1">
    <citation type="submission" date="2022-01" db="EMBL/GenBank/DDBJ databases">
        <title>Microbacterium eymi and Microbacterium rhizovicinus sp. nov., isolated from the rhizospheric soil of Elymus tsukushiensis, a plant native to the Dokdo Islands, Republic of Korea.</title>
        <authorList>
            <person name="Hwang Y.J."/>
        </authorList>
    </citation>
    <scope>NUCLEOTIDE SEQUENCE</scope>
    <source>
        <strain evidence="1">KUDC0405</strain>
    </source>
</reference>
<accession>A0ABY5NJ15</accession>
<gene>
    <name evidence="1" type="ORF">L2X98_33500</name>
</gene>
<evidence type="ECO:0008006" key="3">
    <source>
        <dbReference type="Google" id="ProtNLM"/>
    </source>
</evidence>
<dbReference type="EMBL" id="CP091139">
    <property type="protein sequence ID" value="UUT35164.1"/>
    <property type="molecule type" value="Genomic_DNA"/>
</dbReference>
<evidence type="ECO:0000313" key="1">
    <source>
        <dbReference type="EMBL" id="UUT35164.1"/>
    </source>
</evidence>
<evidence type="ECO:0000313" key="2">
    <source>
        <dbReference type="Proteomes" id="UP001054811"/>
    </source>
</evidence>
<protein>
    <recommendedName>
        <fullName evidence="3">Transcriptional regulator</fullName>
    </recommendedName>
</protein>
<dbReference type="RefSeq" id="WP_259611717.1">
    <property type="nucleotide sequence ID" value="NZ_CP091139.2"/>
</dbReference>
<dbReference type="Proteomes" id="UP001054811">
    <property type="component" value="Chromosome"/>
</dbReference>
<proteinExistence type="predicted"/>
<sequence length="132" mass="14497">MLAEILVDELARTPEPAGSAIAAGRRWGRREAAQTPTDDPVSGLVLMLERVGFCPTRGEAADELSVCHCPFLELAQQHPEVVCSVHLGLMQGALQEWDASTEVERLVRHERPDVCVAHLSGRTEVEERTPHP</sequence>
<keyword evidence="2" id="KW-1185">Reference proteome</keyword>
<organism evidence="1 2">
    <name type="scientific">Microbacterium elymi</name>
    <dbReference type="NCBI Taxonomy" id="2909587"/>
    <lineage>
        <taxon>Bacteria</taxon>
        <taxon>Bacillati</taxon>
        <taxon>Actinomycetota</taxon>
        <taxon>Actinomycetes</taxon>
        <taxon>Micrococcales</taxon>
        <taxon>Microbacteriaceae</taxon>
        <taxon>Microbacterium</taxon>
    </lineage>
</organism>